<evidence type="ECO:0000256" key="2">
    <source>
        <dbReference type="ARBA" id="ARBA00011955"/>
    </source>
</evidence>
<dbReference type="EMBL" id="JAMXMC010000005">
    <property type="protein sequence ID" value="MCO5977138.1"/>
    <property type="molecule type" value="Genomic_DNA"/>
</dbReference>
<keyword evidence="5 11" id="KW-0808">Transferase</keyword>
<keyword evidence="7 11" id="KW-0274">FAD</keyword>
<comment type="caution">
    <text evidence="13">The sequence shown here is derived from an EMBL/GenBank/DDBJ whole genome shotgun (WGS) entry which is preliminary data.</text>
</comment>
<keyword evidence="12" id="KW-0732">Signal</keyword>
<dbReference type="Gene3D" id="3.10.520.10">
    <property type="entry name" value="ApbE-like domains"/>
    <property type="match status" value="1"/>
</dbReference>
<feature type="chain" id="PRO_5045877915" description="FAD:protein FMN transferase" evidence="12">
    <location>
        <begin position="26"/>
        <end position="332"/>
    </location>
</feature>
<evidence type="ECO:0000256" key="10">
    <source>
        <dbReference type="ARBA" id="ARBA00048540"/>
    </source>
</evidence>
<protein>
    <recommendedName>
        <fullName evidence="3 11">FAD:protein FMN transferase</fullName>
        <ecNumber evidence="2 11">2.7.1.180</ecNumber>
    </recommendedName>
    <alternativeName>
        <fullName evidence="9 11">Flavin transferase</fullName>
    </alternativeName>
</protein>
<name>A0ABT1BLX8_9BURK</name>
<dbReference type="PANTHER" id="PTHR30040">
    <property type="entry name" value="THIAMINE BIOSYNTHESIS LIPOPROTEIN APBE"/>
    <property type="match status" value="1"/>
</dbReference>
<evidence type="ECO:0000256" key="8">
    <source>
        <dbReference type="ARBA" id="ARBA00022842"/>
    </source>
</evidence>
<evidence type="ECO:0000256" key="3">
    <source>
        <dbReference type="ARBA" id="ARBA00016337"/>
    </source>
</evidence>
<dbReference type="RefSeq" id="WP_252769666.1">
    <property type="nucleotide sequence ID" value="NZ_JAMXMC010000005.1"/>
</dbReference>
<dbReference type="GO" id="GO:0016740">
    <property type="term" value="F:transferase activity"/>
    <property type="evidence" value="ECO:0007669"/>
    <property type="project" value="UniProtKB-KW"/>
</dbReference>
<evidence type="ECO:0000256" key="6">
    <source>
        <dbReference type="ARBA" id="ARBA00022723"/>
    </source>
</evidence>
<dbReference type="Proteomes" id="UP001204851">
    <property type="component" value="Unassembled WGS sequence"/>
</dbReference>
<keyword evidence="4 11" id="KW-0285">Flavoprotein</keyword>
<comment type="similarity">
    <text evidence="11">Belongs to the ApbE family.</text>
</comment>
<dbReference type="PANTHER" id="PTHR30040:SF2">
    <property type="entry name" value="FAD:PROTEIN FMN TRANSFERASE"/>
    <property type="match status" value="1"/>
</dbReference>
<evidence type="ECO:0000256" key="4">
    <source>
        <dbReference type="ARBA" id="ARBA00022630"/>
    </source>
</evidence>
<evidence type="ECO:0000256" key="11">
    <source>
        <dbReference type="PIRNR" id="PIRNR006268"/>
    </source>
</evidence>
<dbReference type="EC" id="2.7.1.180" evidence="2 11"/>
<comment type="cofactor">
    <cofactor evidence="1">
        <name>Mg(2+)</name>
        <dbReference type="ChEBI" id="CHEBI:18420"/>
    </cofactor>
</comment>
<feature type="signal peptide" evidence="12">
    <location>
        <begin position="1"/>
        <end position="25"/>
    </location>
</feature>
<dbReference type="Pfam" id="PF02424">
    <property type="entry name" value="ApbE"/>
    <property type="match status" value="1"/>
</dbReference>
<evidence type="ECO:0000256" key="7">
    <source>
        <dbReference type="ARBA" id="ARBA00022827"/>
    </source>
</evidence>
<accession>A0ABT1BLX8</accession>
<evidence type="ECO:0000256" key="12">
    <source>
        <dbReference type="SAM" id="SignalP"/>
    </source>
</evidence>
<evidence type="ECO:0000256" key="1">
    <source>
        <dbReference type="ARBA" id="ARBA00001946"/>
    </source>
</evidence>
<keyword evidence="6 11" id="KW-0479">Metal-binding</keyword>
<comment type="catalytic activity">
    <reaction evidence="10 11">
        <text>L-threonyl-[protein] + FAD = FMN-L-threonyl-[protein] + AMP + H(+)</text>
        <dbReference type="Rhea" id="RHEA:36847"/>
        <dbReference type="Rhea" id="RHEA-COMP:11060"/>
        <dbReference type="Rhea" id="RHEA-COMP:11061"/>
        <dbReference type="ChEBI" id="CHEBI:15378"/>
        <dbReference type="ChEBI" id="CHEBI:30013"/>
        <dbReference type="ChEBI" id="CHEBI:57692"/>
        <dbReference type="ChEBI" id="CHEBI:74257"/>
        <dbReference type="ChEBI" id="CHEBI:456215"/>
        <dbReference type="EC" id="2.7.1.180"/>
    </reaction>
</comment>
<gene>
    <name evidence="13" type="ORF">M0L44_10480</name>
</gene>
<evidence type="ECO:0000313" key="13">
    <source>
        <dbReference type="EMBL" id="MCO5977138.1"/>
    </source>
</evidence>
<dbReference type="SUPFAM" id="SSF143631">
    <property type="entry name" value="ApbE-like"/>
    <property type="match status" value="1"/>
</dbReference>
<sequence length="332" mass="35564">MRRQQFLRCALATLLAPGAVPAARAAASTEPLHWDTRSLVGFGTTLSLQAAHTDPARLREALDAAVALLQRLHEQMNLFDPDSALSRLNRDGRLARPPAELLGLLRRAQEISARSGGSFDVTVQPLWALYDRCRQAGRLPTTAERETVRAQVGWRGLQLGEDEIRLARPGMGVTLNGIAQGHAADLTARLLQRHGVVHALVDAGEWAAQGRNAKGQPWTLAVADPRQADAWVDRVGLQGACLATSADNPSCFTPDFRHHHILDPRTGDSPPALAEVSVLAREGALADALTKVVFMAGPQGAATVARDWGVGVMTIDKAGRRWSSAGWPGLAA</sequence>
<reference evidence="13 14" key="1">
    <citation type="submission" date="2022-06" db="EMBL/GenBank/DDBJ databases">
        <title>Ideonella sp. NS12-5 Genome sequencing and assembly.</title>
        <authorList>
            <person name="Jung Y."/>
        </authorList>
    </citation>
    <scope>NUCLEOTIDE SEQUENCE [LARGE SCALE GENOMIC DNA]</scope>
    <source>
        <strain evidence="13 14">NS12-5</strain>
    </source>
</reference>
<evidence type="ECO:0000256" key="5">
    <source>
        <dbReference type="ARBA" id="ARBA00022679"/>
    </source>
</evidence>
<keyword evidence="8 11" id="KW-0460">Magnesium</keyword>
<dbReference type="InterPro" id="IPR003374">
    <property type="entry name" value="ApbE-like_sf"/>
</dbReference>
<proteinExistence type="inferred from homology"/>
<dbReference type="InterPro" id="IPR024932">
    <property type="entry name" value="ApbE"/>
</dbReference>
<organism evidence="13 14">
    <name type="scientific">Ideonella oryzae</name>
    <dbReference type="NCBI Taxonomy" id="2937441"/>
    <lineage>
        <taxon>Bacteria</taxon>
        <taxon>Pseudomonadati</taxon>
        <taxon>Pseudomonadota</taxon>
        <taxon>Betaproteobacteria</taxon>
        <taxon>Burkholderiales</taxon>
        <taxon>Sphaerotilaceae</taxon>
        <taxon>Ideonella</taxon>
    </lineage>
</organism>
<evidence type="ECO:0000313" key="14">
    <source>
        <dbReference type="Proteomes" id="UP001204851"/>
    </source>
</evidence>
<dbReference type="PIRSF" id="PIRSF006268">
    <property type="entry name" value="ApbE"/>
    <property type="match status" value="1"/>
</dbReference>
<evidence type="ECO:0000256" key="9">
    <source>
        <dbReference type="ARBA" id="ARBA00031306"/>
    </source>
</evidence>
<keyword evidence="14" id="KW-1185">Reference proteome</keyword>